<dbReference type="EMBL" id="JANRMS010000024">
    <property type="protein sequence ID" value="KAJ3549381.1"/>
    <property type="molecule type" value="Genomic_DNA"/>
</dbReference>
<sequence length="684" mass="78339">MSLLFRNTSIRYEHQAPEDTLVDLHQLCPNCTRFRNESHMLSDFQRCRSLRHGAEETYLFGSARGLKSGYLAGCHLCALLWYHGGGYTMDPNPNVNQLSLKDTAEPVSSKHMLKLSYIKNCYVQCDKTHEKCIGFPRLVSPNRQLPSRLLHLQGNKIKLECDIRDEDSLEYTTLSHMWGPDPSACLRLTLEVLDHFKAEVPETSLPTKYLEAMRITKALGFQYIWIDSLCIIQDSAEDWNKEARKMSAVYGRSSCNISYVHPPSDITTKQHLRDPRRSLPCRILPSSWSSEASTRPSLVVQHTEPPLRRHWSVKVFKGDWPLLSRAWVFQERLLCPRNIYYGSDILYWECCEGVEDEFYGPVVLSEGSKAEFYSVFSVNDQSEGHKVNTLIGQWFSLVQAYRLGSLTYETDRIMAFAGVARAIQLQTNYLYLAGIWREFAELGLLWHIESPWSKTKSHFRDFPLRRQQMQIAAPSWSWFSVPTIPEPGTAQIDVVGFRICSSLCIRSSFAIYRARIVSFHHPTFASDPDSLLYDFKGMSITLRAPKIPCTMLWDEEVLRVLPRGCYVSGDAGWQDPREALDYCRDDFNLIPGSEIPTEACMVLTIICASTVQDGEKTKYDKATSKRMGLCPEWQYAGLVVEPSAQKGCWRRVGVFVFTTMPRDGIHEVETPFNLEDDQEDIVMV</sequence>
<reference evidence="1" key="1">
    <citation type="submission" date="2022-08" db="EMBL/GenBank/DDBJ databases">
        <title>Genome Sequence of Fusarium decemcellulare.</title>
        <authorList>
            <person name="Buettner E."/>
        </authorList>
    </citation>
    <scope>NUCLEOTIDE SEQUENCE</scope>
    <source>
        <strain evidence="1">Babe19</strain>
    </source>
</reference>
<gene>
    <name evidence="1" type="ORF">NM208_g531</name>
</gene>
<protein>
    <submittedName>
        <fullName evidence="1">Uncharacterized protein</fullName>
    </submittedName>
</protein>
<keyword evidence="2" id="KW-1185">Reference proteome</keyword>
<dbReference type="Proteomes" id="UP001148629">
    <property type="component" value="Unassembled WGS sequence"/>
</dbReference>
<proteinExistence type="predicted"/>
<comment type="caution">
    <text evidence="1">The sequence shown here is derived from an EMBL/GenBank/DDBJ whole genome shotgun (WGS) entry which is preliminary data.</text>
</comment>
<organism evidence="1 2">
    <name type="scientific">Fusarium decemcellulare</name>
    <dbReference type="NCBI Taxonomy" id="57161"/>
    <lineage>
        <taxon>Eukaryota</taxon>
        <taxon>Fungi</taxon>
        <taxon>Dikarya</taxon>
        <taxon>Ascomycota</taxon>
        <taxon>Pezizomycotina</taxon>
        <taxon>Sordariomycetes</taxon>
        <taxon>Hypocreomycetidae</taxon>
        <taxon>Hypocreales</taxon>
        <taxon>Nectriaceae</taxon>
        <taxon>Fusarium</taxon>
        <taxon>Fusarium decemcellulare species complex</taxon>
    </lineage>
</organism>
<evidence type="ECO:0000313" key="1">
    <source>
        <dbReference type="EMBL" id="KAJ3549381.1"/>
    </source>
</evidence>
<evidence type="ECO:0000313" key="2">
    <source>
        <dbReference type="Proteomes" id="UP001148629"/>
    </source>
</evidence>
<accession>A0ACC1SZC5</accession>
<name>A0ACC1SZC5_9HYPO</name>